<gene>
    <name evidence="2" type="ORF">SEMRO_687_G187220.1</name>
</gene>
<proteinExistence type="predicted"/>
<dbReference type="Proteomes" id="UP001153069">
    <property type="component" value="Unassembled WGS sequence"/>
</dbReference>
<sequence length="344" mass="37969">MGLLDSLKQGFNTAVAAVQDAEANLRGEKWLAEVKDTDGNWKKLEGWQEQYEPKKEPKKESTEAKPEKTETQLQRQDAATQLAINTVFSKIEDGLTMQIMNIMMEVSSKVIGTTHEVLSKDKTASEASLEILPVLAALNTMLLSYRFDKTGCGTSNKFRFIRKTASGELSNVVFDMYAQNKTPDDIAAEIKAAFGDDKSSIRAILLTKIDETMKTYSAQMAAGAEEAGDSTEALQKARSLMGEGQNNVFAQFLSFMLVSKLEVVEEHLKNFIDEFLASCNAEHEAKKSKEDVQAAMFAFVEKKYSERLQEIMGQVKTYTDMAKAAVLTTPMAVSAETADSAGEE</sequence>
<comment type="caution">
    <text evidence="2">The sequence shown here is derived from an EMBL/GenBank/DDBJ whole genome shotgun (WGS) entry which is preliminary data.</text>
</comment>
<dbReference type="AlphaFoldDB" id="A0A9N8HIA3"/>
<evidence type="ECO:0000313" key="3">
    <source>
        <dbReference type="Proteomes" id="UP001153069"/>
    </source>
</evidence>
<organism evidence="2 3">
    <name type="scientific">Seminavis robusta</name>
    <dbReference type="NCBI Taxonomy" id="568900"/>
    <lineage>
        <taxon>Eukaryota</taxon>
        <taxon>Sar</taxon>
        <taxon>Stramenopiles</taxon>
        <taxon>Ochrophyta</taxon>
        <taxon>Bacillariophyta</taxon>
        <taxon>Bacillariophyceae</taxon>
        <taxon>Bacillariophycidae</taxon>
        <taxon>Naviculales</taxon>
        <taxon>Naviculaceae</taxon>
        <taxon>Seminavis</taxon>
    </lineage>
</organism>
<accession>A0A9N8HIA3</accession>
<name>A0A9N8HIA3_9STRA</name>
<dbReference type="EMBL" id="CAICTM010000686">
    <property type="protein sequence ID" value="CAB9514976.1"/>
    <property type="molecule type" value="Genomic_DNA"/>
</dbReference>
<feature type="compositionally biased region" description="Basic and acidic residues" evidence="1">
    <location>
        <begin position="42"/>
        <end position="70"/>
    </location>
</feature>
<protein>
    <submittedName>
        <fullName evidence="2">Uncharacterized protein</fullName>
    </submittedName>
</protein>
<evidence type="ECO:0000256" key="1">
    <source>
        <dbReference type="SAM" id="MobiDB-lite"/>
    </source>
</evidence>
<keyword evidence="3" id="KW-1185">Reference proteome</keyword>
<evidence type="ECO:0000313" key="2">
    <source>
        <dbReference type="EMBL" id="CAB9514976.1"/>
    </source>
</evidence>
<feature type="region of interest" description="Disordered" evidence="1">
    <location>
        <begin position="42"/>
        <end position="75"/>
    </location>
</feature>
<reference evidence="2" key="1">
    <citation type="submission" date="2020-06" db="EMBL/GenBank/DDBJ databases">
        <authorList>
            <consortium name="Plant Systems Biology data submission"/>
        </authorList>
    </citation>
    <scope>NUCLEOTIDE SEQUENCE</scope>
    <source>
        <strain evidence="2">D6</strain>
    </source>
</reference>